<evidence type="ECO:0000313" key="6">
    <source>
        <dbReference type="EMBL" id="KAE9337753.1"/>
    </source>
</evidence>
<feature type="region of interest" description="Disordered" evidence="3">
    <location>
        <begin position="310"/>
        <end position="345"/>
    </location>
</feature>
<dbReference type="EMBL" id="QXFU01000737">
    <property type="protein sequence ID" value="KAE9022418.1"/>
    <property type="molecule type" value="Genomic_DNA"/>
</dbReference>
<dbReference type="EMBL" id="QXFT01000693">
    <property type="protein sequence ID" value="KAE9337753.1"/>
    <property type="molecule type" value="Genomic_DNA"/>
</dbReference>
<feature type="compositionally biased region" description="Basic and acidic residues" evidence="3">
    <location>
        <begin position="536"/>
        <end position="547"/>
    </location>
</feature>
<name>A0A6A3LWE2_9STRA</name>
<evidence type="ECO:0000313" key="5">
    <source>
        <dbReference type="EMBL" id="KAE9036648.1"/>
    </source>
</evidence>
<feature type="region of interest" description="Disordered" evidence="3">
    <location>
        <begin position="536"/>
        <end position="563"/>
    </location>
</feature>
<feature type="coiled-coil region" evidence="2">
    <location>
        <begin position="226"/>
        <end position="278"/>
    </location>
</feature>
<feature type="compositionally biased region" description="Polar residues" evidence="3">
    <location>
        <begin position="320"/>
        <end position="333"/>
    </location>
</feature>
<evidence type="ECO:0000256" key="3">
    <source>
        <dbReference type="SAM" id="MobiDB-lite"/>
    </source>
</evidence>
<feature type="region of interest" description="Disordered" evidence="3">
    <location>
        <begin position="643"/>
        <end position="707"/>
    </location>
</feature>
<feature type="region of interest" description="Disordered" evidence="3">
    <location>
        <begin position="488"/>
        <end position="524"/>
    </location>
</feature>
<dbReference type="AlphaFoldDB" id="A0A6A3LWE2"/>
<feature type="compositionally biased region" description="Basic and acidic residues" evidence="3">
    <location>
        <begin position="124"/>
        <end position="133"/>
    </location>
</feature>
<evidence type="ECO:0000313" key="9">
    <source>
        <dbReference type="Proteomes" id="UP000435112"/>
    </source>
</evidence>
<feature type="compositionally biased region" description="Basic and acidic residues" evidence="3">
    <location>
        <begin position="87"/>
        <end position="106"/>
    </location>
</feature>
<dbReference type="InterPro" id="IPR039902">
    <property type="entry name" value="CCDC148/CCDC112"/>
</dbReference>
<evidence type="ECO:0000256" key="2">
    <source>
        <dbReference type="SAM" id="Coils"/>
    </source>
</evidence>
<keyword evidence="8" id="KW-1185">Reference proteome</keyword>
<dbReference type="PANTHER" id="PTHR21549">
    <property type="entry name" value="MUTATED IN BLADDER CANCER 1"/>
    <property type="match status" value="1"/>
</dbReference>
<evidence type="ECO:0000313" key="4">
    <source>
        <dbReference type="EMBL" id="KAE9022418.1"/>
    </source>
</evidence>
<evidence type="ECO:0000313" key="8">
    <source>
        <dbReference type="Proteomes" id="UP000434957"/>
    </source>
</evidence>
<reference evidence="7 9" key="1">
    <citation type="submission" date="2018-09" db="EMBL/GenBank/DDBJ databases">
        <title>Genomic investigation of the strawberry pathogen Phytophthora fragariae indicates pathogenicity is determined by transcriptional variation in three key races.</title>
        <authorList>
            <person name="Adams T.M."/>
            <person name="Armitage A.D."/>
            <person name="Sobczyk M.K."/>
            <person name="Bates H.J."/>
            <person name="Dunwell J.M."/>
            <person name="Nellist C.F."/>
            <person name="Harrison R.J."/>
        </authorList>
    </citation>
    <scope>NUCLEOTIDE SEQUENCE [LARGE SCALE GENOMIC DNA]</scope>
    <source>
        <strain evidence="5 7">SCRP249</strain>
        <strain evidence="4 9">SCRP324</strain>
        <strain evidence="6 8">SCRP333</strain>
    </source>
</reference>
<feature type="compositionally biased region" description="Basic and acidic residues" evidence="3">
    <location>
        <begin position="679"/>
        <end position="690"/>
    </location>
</feature>
<keyword evidence="1 2" id="KW-0175">Coiled coil</keyword>
<gene>
    <name evidence="5" type="ORF">PR001_g8728</name>
    <name evidence="4" type="ORF">PR002_g11982</name>
    <name evidence="6" type="ORF">PR003_g11855</name>
</gene>
<dbReference type="Proteomes" id="UP000434957">
    <property type="component" value="Unassembled WGS sequence"/>
</dbReference>
<sequence length="737" mass="84462">MHQLVRPGPLGGQHLSRLRELREAHDGDVRVRHLKQSAYISPSLPDAVEPLTTRTVDAIVEERRQDREGVSTSTRLRNKVAAARRGIQTERIERGDGELQPTEKTRTTRRIAAVRRRGTTSSESDGRRRLGRQEAEWIEKQTQYKTRAATLERECSAAWRSFFAGAGSSSSSGFVTAAEVNKLREEMETSRAEDTQKMMHQLQVLSSKTNDVQVKVEEIANGDQFLSELQERIDAMETGLAKFKLAQRQQVEGYVLEEKMLEKELAVFLEKLHDLESETPPRLGRGGASSTSLGPKAIHLNSEAKYNAQSATFPRGGGKSTNDQGNDNCISSNQEEEPIVRPSSTDEVGMVKRVRRLNDAILRSGGLKGGWDAREHAAFTTLLVKCGLTDDVLLRQLFPEESNQVTTRSCNQKDEPDGSDYETRVSRFLRKCMRKVVTQTESSVRSHLDWYLRHLELVEEKKRVIQEWKARKEEERQQIIQCGFDADRGSLEFVDPNPNEPPEGNRDSSSRKQSKRRDVKSREKTERLLEQWKLDKKQKEEEEEQRRREFHKKRDALEAKRKQEQLDAKQKVLLYKLQKEQDATLLERTPKLRVQEGTDEDSSPLGPLPFSPPTSKEHLVERSRIAIEYAKAKRLRLQQIEERKQKEIQLPPRPQSKGFDESGTSTPKQAMVFNATEASKARDLSKDELRRKARRRERQRAHETYIPGKKVIPDVKVKSFGHLPIQPRAVPAWRKNI</sequence>
<dbReference type="OrthoDB" id="2152435at2759"/>
<comment type="caution">
    <text evidence="4">The sequence shown here is derived from an EMBL/GenBank/DDBJ whole genome shotgun (WGS) entry which is preliminary data.</text>
</comment>
<organism evidence="4 9">
    <name type="scientific">Phytophthora rubi</name>
    <dbReference type="NCBI Taxonomy" id="129364"/>
    <lineage>
        <taxon>Eukaryota</taxon>
        <taxon>Sar</taxon>
        <taxon>Stramenopiles</taxon>
        <taxon>Oomycota</taxon>
        <taxon>Peronosporomycetes</taxon>
        <taxon>Peronosporales</taxon>
        <taxon>Peronosporaceae</taxon>
        <taxon>Phytophthora</taxon>
    </lineage>
</organism>
<feature type="region of interest" description="Disordered" evidence="3">
    <location>
        <begin position="80"/>
        <end position="133"/>
    </location>
</feature>
<dbReference type="PANTHER" id="PTHR21549:SF0">
    <property type="entry name" value="COILED-COIL DOMAIN-CONTAINING PROTEIN 112"/>
    <property type="match status" value="1"/>
</dbReference>
<proteinExistence type="predicted"/>
<evidence type="ECO:0000313" key="7">
    <source>
        <dbReference type="Proteomes" id="UP000429607"/>
    </source>
</evidence>
<protein>
    <recommendedName>
        <fullName evidence="10">Coiled-coil domain-containing protein</fullName>
    </recommendedName>
</protein>
<evidence type="ECO:0000256" key="1">
    <source>
        <dbReference type="ARBA" id="ARBA00023054"/>
    </source>
</evidence>
<dbReference type="Proteomes" id="UP000435112">
    <property type="component" value="Unassembled WGS sequence"/>
</dbReference>
<feature type="region of interest" description="Disordered" evidence="3">
    <location>
        <begin position="584"/>
        <end position="619"/>
    </location>
</feature>
<feature type="compositionally biased region" description="Basic residues" evidence="3">
    <location>
        <begin position="107"/>
        <end position="118"/>
    </location>
</feature>
<dbReference type="Proteomes" id="UP000429607">
    <property type="component" value="Unassembled WGS sequence"/>
</dbReference>
<evidence type="ECO:0008006" key="10">
    <source>
        <dbReference type="Google" id="ProtNLM"/>
    </source>
</evidence>
<accession>A0A6A3LWE2</accession>
<dbReference type="EMBL" id="QXFV01000468">
    <property type="protein sequence ID" value="KAE9036648.1"/>
    <property type="molecule type" value="Genomic_DNA"/>
</dbReference>